<reference evidence="1" key="1">
    <citation type="submission" date="2021-06" db="EMBL/GenBank/DDBJ databases">
        <authorList>
            <person name="Kallberg Y."/>
            <person name="Tangrot J."/>
            <person name="Rosling A."/>
        </authorList>
    </citation>
    <scope>NUCLEOTIDE SEQUENCE</scope>
    <source>
        <strain evidence="1">MA461A</strain>
    </source>
</reference>
<accession>A0ACA9L3K3</accession>
<dbReference type="Proteomes" id="UP000789920">
    <property type="component" value="Unassembled WGS sequence"/>
</dbReference>
<evidence type="ECO:0000313" key="1">
    <source>
        <dbReference type="EMBL" id="CAG8505696.1"/>
    </source>
</evidence>
<organism evidence="1 2">
    <name type="scientific">Racocetra persica</name>
    <dbReference type="NCBI Taxonomy" id="160502"/>
    <lineage>
        <taxon>Eukaryota</taxon>
        <taxon>Fungi</taxon>
        <taxon>Fungi incertae sedis</taxon>
        <taxon>Mucoromycota</taxon>
        <taxon>Glomeromycotina</taxon>
        <taxon>Glomeromycetes</taxon>
        <taxon>Diversisporales</taxon>
        <taxon>Gigasporaceae</taxon>
        <taxon>Racocetra</taxon>
    </lineage>
</organism>
<sequence length="173" mass="19461">MEEQAQASSTTIAEDTTEYITENTTDDTTDHMSKSGKHDTSTVYTYSKNFDDLMSDERLHNFTTTKDGQSKPVILMISDGGPDENLHYKKTIQVMIEHFIKYDLDTIIVVCFASYQSTSNPVERQIASLSHDLARIILSHNTFGSHLDNQLKTANEELEKSNFKMAGEILASV</sequence>
<comment type="caution">
    <text evidence="1">The sequence shown here is derived from an EMBL/GenBank/DDBJ whole genome shotgun (WGS) entry which is preliminary data.</text>
</comment>
<protein>
    <submittedName>
        <fullName evidence="1">20339_t:CDS:1</fullName>
    </submittedName>
</protein>
<keyword evidence="2" id="KW-1185">Reference proteome</keyword>
<name>A0ACA9L3K3_9GLOM</name>
<gene>
    <name evidence="1" type="ORF">RPERSI_LOCUS2025</name>
</gene>
<proteinExistence type="predicted"/>
<evidence type="ECO:0000313" key="2">
    <source>
        <dbReference type="Proteomes" id="UP000789920"/>
    </source>
</evidence>
<dbReference type="EMBL" id="CAJVQC010002103">
    <property type="protein sequence ID" value="CAG8505696.1"/>
    <property type="molecule type" value="Genomic_DNA"/>
</dbReference>